<dbReference type="AlphaFoldDB" id="A0A2B7ZB64"/>
<organism evidence="1 2">
    <name type="scientific">[Emmonsia] crescens</name>
    <dbReference type="NCBI Taxonomy" id="73230"/>
    <lineage>
        <taxon>Eukaryota</taxon>
        <taxon>Fungi</taxon>
        <taxon>Dikarya</taxon>
        <taxon>Ascomycota</taxon>
        <taxon>Pezizomycotina</taxon>
        <taxon>Eurotiomycetes</taxon>
        <taxon>Eurotiomycetidae</taxon>
        <taxon>Onygenales</taxon>
        <taxon>Ajellomycetaceae</taxon>
        <taxon>Emergomyces</taxon>
    </lineage>
</organism>
<proteinExistence type="predicted"/>
<protein>
    <submittedName>
        <fullName evidence="1">Uncharacterized protein</fullName>
    </submittedName>
</protein>
<keyword evidence="2" id="KW-1185">Reference proteome</keyword>
<comment type="caution">
    <text evidence="1">The sequence shown here is derived from an EMBL/GenBank/DDBJ whole genome shotgun (WGS) entry which is preliminary data.</text>
</comment>
<dbReference type="EMBL" id="PDND01000183">
    <property type="protein sequence ID" value="PGH30252.1"/>
    <property type="molecule type" value="Genomic_DNA"/>
</dbReference>
<sequence>MFRCASRSVASSCSARRIAAITRSFHRATADFMNCDVKGNPVSSTTKVPIIIGNPDETYVLIDPQVGRALCASFDAASTSVPGDICKLTFFHDSQHFGSEVSSYPRLHIPRNFPRQTDSNTSPATLFLTGKMYEIVLDGTPDAQFAEKASATGQDLEHVLDQLKDM</sequence>
<evidence type="ECO:0000313" key="2">
    <source>
        <dbReference type="Proteomes" id="UP000226031"/>
    </source>
</evidence>
<dbReference type="STRING" id="73230.A0A2B7ZB64"/>
<evidence type="ECO:0000313" key="1">
    <source>
        <dbReference type="EMBL" id="PGH30252.1"/>
    </source>
</evidence>
<dbReference type="Proteomes" id="UP000226031">
    <property type="component" value="Unassembled WGS sequence"/>
</dbReference>
<accession>A0A2B7ZB64</accession>
<gene>
    <name evidence="1" type="ORF">GX50_06969</name>
</gene>
<reference evidence="1 2" key="1">
    <citation type="submission" date="2017-10" db="EMBL/GenBank/DDBJ databases">
        <title>Comparative genomics in systemic dimorphic fungi from Ajellomycetaceae.</title>
        <authorList>
            <person name="Munoz J.F."/>
            <person name="Mcewen J.G."/>
            <person name="Clay O.K."/>
            <person name="Cuomo C.A."/>
        </authorList>
    </citation>
    <scope>NUCLEOTIDE SEQUENCE [LARGE SCALE GENOMIC DNA]</scope>
    <source>
        <strain evidence="1 2">UAMH4076</strain>
    </source>
</reference>
<name>A0A2B7ZB64_9EURO</name>
<dbReference type="VEuPathDB" id="FungiDB:EMCG_08534"/>